<dbReference type="InterPro" id="IPR000905">
    <property type="entry name" value="Gcp-like_dom"/>
</dbReference>
<evidence type="ECO:0000256" key="6">
    <source>
        <dbReference type="ARBA" id="ARBA00023315"/>
    </source>
</evidence>
<dbReference type="RefSeq" id="WP_099336868.1">
    <property type="nucleotide sequence ID" value="NZ_MKGN01000014.1"/>
</dbReference>
<gene>
    <name evidence="9" type="primary">tsaD</name>
    <name evidence="9" type="ORF">TPPER_00141</name>
</gene>
<dbReference type="Pfam" id="PF00814">
    <property type="entry name" value="TsaD"/>
    <property type="match status" value="1"/>
</dbReference>
<dbReference type="GO" id="GO:0002949">
    <property type="term" value="P:tRNA threonylcarbamoyladenosine modification"/>
    <property type="evidence" value="ECO:0007669"/>
    <property type="project" value="InterPro"/>
</dbReference>
<evidence type="ECO:0000259" key="8">
    <source>
        <dbReference type="Pfam" id="PF00814"/>
    </source>
</evidence>
<reference evidence="9 10" key="1">
    <citation type="journal article" date="2017" name="ISME J.">
        <title>Tremblaya phenacola PPER: an evolutionary beta-gammaproteobacterium collage.</title>
        <authorList>
            <person name="Gil R."/>
            <person name="Vargas-Chavez C."/>
            <person name="Lopez-Madrigal S."/>
            <person name="Santos-Garcia D."/>
            <person name="Latorre A."/>
            <person name="Moya A."/>
        </authorList>
    </citation>
    <scope>NUCLEOTIDE SEQUENCE [LARGE SCALE GENOMIC DNA]</scope>
    <source>
        <strain evidence="9 10">PPER</strain>
    </source>
</reference>
<dbReference type="SUPFAM" id="SSF53067">
    <property type="entry name" value="Actin-like ATPase domain"/>
    <property type="match status" value="2"/>
</dbReference>
<dbReference type="EMBL" id="MKGN01000014">
    <property type="protein sequence ID" value="PHN16263.1"/>
    <property type="molecule type" value="Genomic_DNA"/>
</dbReference>
<keyword evidence="3" id="KW-0819">tRNA processing</keyword>
<comment type="catalytic activity">
    <reaction evidence="7">
        <text>L-threonylcarbamoyladenylate + adenosine(37) in tRNA = N(6)-L-threonylcarbamoyladenosine(37) in tRNA + AMP + H(+)</text>
        <dbReference type="Rhea" id="RHEA:37059"/>
        <dbReference type="Rhea" id="RHEA-COMP:10162"/>
        <dbReference type="Rhea" id="RHEA-COMP:10163"/>
        <dbReference type="ChEBI" id="CHEBI:15378"/>
        <dbReference type="ChEBI" id="CHEBI:73682"/>
        <dbReference type="ChEBI" id="CHEBI:74411"/>
        <dbReference type="ChEBI" id="CHEBI:74418"/>
        <dbReference type="ChEBI" id="CHEBI:456215"/>
        <dbReference type="EC" id="2.3.1.234"/>
    </reaction>
</comment>
<keyword evidence="5" id="KW-0408">Iron</keyword>
<dbReference type="NCBIfam" id="TIGR00329">
    <property type="entry name" value="gcp_kae1"/>
    <property type="match status" value="1"/>
</dbReference>
<keyword evidence="6 9" id="KW-0012">Acyltransferase</keyword>
<dbReference type="InterPro" id="IPR043129">
    <property type="entry name" value="ATPase_NBD"/>
</dbReference>
<dbReference type="Proteomes" id="UP000222818">
    <property type="component" value="Unassembled WGS sequence"/>
</dbReference>
<evidence type="ECO:0000256" key="2">
    <source>
        <dbReference type="ARBA" id="ARBA00022679"/>
    </source>
</evidence>
<dbReference type="PRINTS" id="PR00789">
    <property type="entry name" value="OSIALOPTASE"/>
</dbReference>
<dbReference type="Gene3D" id="3.30.420.40">
    <property type="match status" value="2"/>
</dbReference>
<dbReference type="AlphaFoldDB" id="A0A2G0V728"/>
<comment type="caution">
    <text evidence="9">The sequence shown here is derived from an EMBL/GenBank/DDBJ whole genome shotgun (WGS) entry which is preliminary data.</text>
</comment>
<dbReference type="NCBIfam" id="TIGR03723">
    <property type="entry name" value="T6A_TsaD_YgjD"/>
    <property type="match status" value="1"/>
</dbReference>
<dbReference type="InterPro" id="IPR017861">
    <property type="entry name" value="KAE1/TsaD"/>
</dbReference>
<keyword evidence="4" id="KW-0479">Metal-binding</keyword>
<dbReference type="EC" id="2.3.1.234" evidence="1"/>
<dbReference type="OrthoDB" id="9806197at2"/>
<name>A0A2G0V728_9PROT</name>
<evidence type="ECO:0000256" key="7">
    <source>
        <dbReference type="ARBA" id="ARBA00048117"/>
    </source>
</evidence>
<evidence type="ECO:0000256" key="4">
    <source>
        <dbReference type="ARBA" id="ARBA00022723"/>
    </source>
</evidence>
<keyword evidence="10" id="KW-1185">Reference proteome</keyword>
<protein>
    <recommendedName>
        <fullName evidence="1">N(6)-L-threonylcarbamoyladenine synthase</fullName>
        <ecNumber evidence="1">2.3.1.234</ecNumber>
    </recommendedName>
</protein>
<organism evidence="9 10">
    <name type="scientific">Candidatus Tremblayella phenacoccinincola</name>
    <dbReference type="NCBI Taxonomy" id="1010676"/>
    <lineage>
        <taxon>Bacteria</taxon>
        <taxon>Pseudomonadati</taxon>
        <taxon>Pseudomonadota</taxon>
        <taxon>Betaproteobacteria</taxon>
        <taxon>Candidatus Tremblayella</taxon>
    </lineage>
</organism>
<dbReference type="GO" id="GO:0046872">
    <property type="term" value="F:metal ion binding"/>
    <property type="evidence" value="ECO:0007669"/>
    <property type="project" value="UniProtKB-KW"/>
</dbReference>
<feature type="domain" description="Gcp-like" evidence="8">
    <location>
        <begin position="26"/>
        <end position="306"/>
    </location>
</feature>
<evidence type="ECO:0000256" key="5">
    <source>
        <dbReference type="ARBA" id="ARBA00023004"/>
    </source>
</evidence>
<evidence type="ECO:0000256" key="1">
    <source>
        <dbReference type="ARBA" id="ARBA00012156"/>
    </source>
</evidence>
<dbReference type="PANTHER" id="PTHR11735:SF6">
    <property type="entry name" value="TRNA N6-ADENOSINE THREONYLCARBAMOYLTRANSFERASE, MITOCHONDRIAL"/>
    <property type="match status" value="1"/>
</dbReference>
<proteinExistence type="predicted"/>
<evidence type="ECO:0000256" key="3">
    <source>
        <dbReference type="ARBA" id="ARBA00022694"/>
    </source>
</evidence>
<dbReference type="PANTHER" id="PTHR11735">
    <property type="entry name" value="TRNA N6-ADENOSINE THREONYLCARBAMOYLTRANSFERASE"/>
    <property type="match status" value="1"/>
</dbReference>
<sequence>MRFLGIETSCDDTGISIVEQNKDLIISYIYNQLKDHISYGGVVPELASKKHLEVIIKLIKKTILKPKLTIKSLTVLAYTAGSGMFGSLLIGTTIGCALAYSLNISSLAINHLEGHILTPMLNNKVCFPYIVAIVSGGHSEMLLVYKLGVYIRIGKTIDDSVGEVFDKAAKLLELSYPSGISLSNIASAGIPNNYRLPYPMQTKPTINISLSGLKTLVTTLLKKKLKTTQTKADIAKALEDTIITVLLNICNKALASNNVNRLAIVGGVSANGSLRNYMKVLMKPIKGAVYSSDIKLCSDNGAMIAFSGLTKNIPIKTIINKSLSVLIKPTWNLAYNIM</sequence>
<dbReference type="InterPro" id="IPR022450">
    <property type="entry name" value="TsaD"/>
</dbReference>
<dbReference type="GO" id="GO:0061711">
    <property type="term" value="F:tRNA N(6)-L-threonylcarbamoyladenine synthase activity"/>
    <property type="evidence" value="ECO:0007669"/>
    <property type="project" value="UniProtKB-EC"/>
</dbReference>
<accession>A0A2G0V728</accession>
<keyword evidence="2 9" id="KW-0808">Transferase</keyword>
<evidence type="ECO:0000313" key="9">
    <source>
        <dbReference type="EMBL" id="PHN16263.1"/>
    </source>
</evidence>
<evidence type="ECO:0000313" key="10">
    <source>
        <dbReference type="Proteomes" id="UP000222818"/>
    </source>
</evidence>